<dbReference type="OrthoDB" id="9772053at2"/>
<keyword evidence="4 8" id="KW-0479">Metal-binding</keyword>
<evidence type="ECO:0000256" key="4">
    <source>
        <dbReference type="ARBA" id="ARBA00022723"/>
    </source>
</evidence>
<dbReference type="Proteomes" id="UP000319004">
    <property type="component" value="Chromosome"/>
</dbReference>
<dbReference type="InterPro" id="IPR051464">
    <property type="entry name" value="Peptidase_M42_aminopept"/>
</dbReference>
<evidence type="ECO:0000256" key="6">
    <source>
        <dbReference type="PIRNR" id="PIRNR001123"/>
    </source>
</evidence>
<keyword evidence="3" id="KW-0645">Protease</keyword>
<dbReference type="Pfam" id="PF05343">
    <property type="entry name" value="Peptidase_M42"/>
    <property type="match status" value="1"/>
</dbReference>
<comment type="similarity">
    <text evidence="1 6">Belongs to the peptidase M42 family.</text>
</comment>
<feature type="binding site" evidence="8">
    <location>
        <position position="214"/>
    </location>
    <ligand>
        <name>Zn(2+)</name>
        <dbReference type="ChEBI" id="CHEBI:29105"/>
        <label>2</label>
    </ligand>
</feature>
<dbReference type="SUPFAM" id="SSF101821">
    <property type="entry name" value="Aminopeptidase/glucanase lid domain"/>
    <property type="match status" value="1"/>
</dbReference>
<feature type="binding site" evidence="8">
    <location>
        <position position="323"/>
    </location>
    <ligand>
        <name>Zn(2+)</name>
        <dbReference type="ChEBI" id="CHEBI:29105"/>
        <label>2</label>
    </ligand>
</feature>
<evidence type="ECO:0000256" key="3">
    <source>
        <dbReference type="ARBA" id="ARBA00022670"/>
    </source>
</evidence>
<dbReference type="InterPro" id="IPR023367">
    <property type="entry name" value="Peptidase_M42_dom2"/>
</dbReference>
<comment type="cofactor">
    <cofactor evidence="8">
        <name>a divalent metal cation</name>
        <dbReference type="ChEBI" id="CHEBI:60240"/>
    </cofactor>
    <text evidence="8">Binds 2 divalent metal cations per subunit.</text>
</comment>
<organism evidence="9 10">
    <name type="scientific">Stieleria neptunia</name>
    <dbReference type="NCBI Taxonomy" id="2527979"/>
    <lineage>
        <taxon>Bacteria</taxon>
        <taxon>Pseudomonadati</taxon>
        <taxon>Planctomycetota</taxon>
        <taxon>Planctomycetia</taxon>
        <taxon>Pirellulales</taxon>
        <taxon>Pirellulaceae</taxon>
        <taxon>Stieleria</taxon>
    </lineage>
</organism>
<dbReference type="PANTHER" id="PTHR32481:SF20">
    <property type="entry name" value="AMINOPEPTIDASE YSDC"/>
    <property type="match status" value="1"/>
</dbReference>
<feature type="active site" description="Proton acceptor" evidence="7">
    <location>
        <position position="213"/>
    </location>
</feature>
<keyword evidence="10" id="KW-1185">Reference proteome</keyword>
<dbReference type="GO" id="GO:0004177">
    <property type="term" value="F:aminopeptidase activity"/>
    <property type="evidence" value="ECO:0007669"/>
    <property type="project" value="UniProtKB-UniRule"/>
</dbReference>
<evidence type="ECO:0000256" key="8">
    <source>
        <dbReference type="PIRSR" id="PIRSR001123-2"/>
    </source>
</evidence>
<evidence type="ECO:0000313" key="10">
    <source>
        <dbReference type="Proteomes" id="UP000319004"/>
    </source>
</evidence>
<feature type="binding site" evidence="8">
    <location>
        <position position="65"/>
    </location>
    <ligand>
        <name>Zn(2+)</name>
        <dbReference type="ChEBI" id="CHEBI:29105"/>
        <label>1</label>
    </ligand>
</feature>
<dbReference type="AlphaFoldDB" id="A0A518HKW0"/>
<dbReference type="GO" id="GO:0006508">
    <property type="term" value="P:proteolysis"/>
    <property type="evidence" value="ECO:0007669"/>
    <property type="project" value="UniProtKB-KW"/>
</dbReference>
<evidence type="ECO:0000256" key="2">
    <source>
        <dbReference type="ARBA" id="ARBA00022438"/>
    </source>
</evidence>
<evidence type="ECO:0000256" key="1">
    <source>
        <dbReference type="ARBA" id="ARBA00006272"/>
    </source>
</evidence>
<dbReference type="CDD" id="cd05656">
    <property type="entry name" value="M42_Frv"/>
    <property type="match status" value="1"/>
</dbReference>
<protein>
    <submittedName>
        <fullName evidence="9">Aminopeptidase YsdC</fullName>
        <ecNumber evidence="9">3.4.11.-</ecNumber>
    </submittedName>
</protein>
<evidence type="ECO:0000313" key="9">
    <source>
        <dbReference type="EMBL" id="QDV41492.1"/>
    </source>
</evidence>
<dbReference type="EC" id="3.4.11.-" evidence="9"/>
<feature type="binding site" evidence="8">
    <location>
        <position position="177"/>
    </location>
    <ligand>
        <name>Zn(2+)</name>
        <dbReference type="ChEBI" id="CHEBI:29105"/>
        <label>1</label>
    </ligand>
</feature>
<keyword evidence="2 9" id="KW-0031">Aminopeptidase</keyword>
<name>A0A518HKW0_9BACT</name>
<feature type="binding site" evidence="8">
    <location>
        <position position="177"/>
    </location>
    <ligand>
        <name>Zn(2+)</name>
        <dbReference type="ChEBI" id="CHEBI:29105"/>
        <label>2</label>
    </ligand>
</feature>
<dbReference type="EMBL" id="CP037423">
    <property type="protein sequence ID" value="QDV41492.1"/>
    <property type="molecule type" value="Genomic_DNA"/>
</dbReference>
<evidence type="ECO:0000256" key="7">
    <source>
        <dbReference type="PIRSR" id="PIRSR001123-1"/>
    </source>
</evidence>
<dbReference type="RefSeq" id="WP_145385208.1">
    <property type="nucleotide sequence ID" value="NZ_CP037423.1"/>
</dbReference>
<dbReference type="PANTHER" id="PTHR32481">
    <property type="entry name" value="AMINOPEPTIDASE"/>
    <property type="match status" value="1"/>
</dbReference>
<dbReference type="GO" id="GO:0046872">
    <property type="term" value="F:metal ion binding"/>
    <property type="evidence" value="ECO:0007669"/>
    <property type="project" value="UniProtKB-UniRule"/>
</dbReference>
<dbReference type="KEGG" id="snep:Enr13x_13350"/>
<gene>
    <name evidence="9" type="primary">ysdC</name>
    <name evidence="9" type="ORF">Enr13x_13350</name>
</gene>
<proteinExistence type="inferred from homology"/>
<dbReference type="PIRSF" id="PIRSF001123">
    <property type="entry name" value="PepA_GA"/>
    <property type="match status" value="1"/>
</dbReference>
<keyword evidence="5 9" id="KW-0378">Hydrolase</keyword>
<sequence length="360" mass="38566">MQDNARAFFEQAIATPSPSGYEERIQKLIRDYITPHADRVRIDVHGNLIAEIGNADGPRLMLAGHCDQIGMLVSHIDENGFVYAQTIGGWDPQQLIGQAMSIWTDSGEVPAVISRKPIHLLNQDERKKVVGLDEMWLDVGASCDKQAREKIRIGDPITLDLQLRPLMNSLVSGPGMDNKTGMWTVIEALRRAKALAGAGGLGCHLHSVSTVQEEIGLRGAKTAAGGIHPDVAIAVDVTHASDCPTIDKNKQGDLRLGGGPVIFRGPNINPKVAARLIELAETNNIPYQLAAIGRATPNDANVLQLHGAGVATGLVAIPNRYMHSAVEAISLDDIDHVAQLLAHFAAALKSDDDFTPGGQI</sequence>
<dbReference type="InterPro" id="IPR008007">
    <property type="entry name" value="Peptidase_M42"/>
</dbReference>
<feature type="binding site" evidence="8">
    <location>
        <position position="236"/>
    </location>
    <ligand>
        <name>Zn(2+)</name>
        <dbReference type="ChEBI" id="CHEBI:29105"/>
        <label>1</label>
    </ligand>
</feature>
<accession>A0A518HKW0</accession>
<evidence type="ECO:0000256" key="5">
    <source>
        <dbReference type="ARBA" id="ARBA00022801"/>
    </source>
</evidence>
<dbReference type="SUPFAM" id="SSF53187">
    <property type="entry name" value="Zn-dependent exopeptidases"/>
    <property type="match status" value="1"/>
</dbReference>
<reference evidence="9 10" key="1">
    <citation type="submission" date="2019-03" db="EMBL/GenBank/DDBJ databases">
        <title>Deep-cultivation of Planctomycetes and their phenomic and genomic characterization uncovers novel biology.</title>
        <authorList>
            <person name="Wiegand S."/>
            <person name="Jogler M."/>
            <person name="Boedeker C."/>
            <person name="Pinto D."/>
            <person name="Vollmers J."/>
            <person name="Rivas-Marin E."/>
            <person name="Kohn T."/>
            <person name="Peeters S.H."/>
            <person name="Heuer A."/>
            <person name="Rast P."/>
            <person name="Oberbeckmann S."/>
            <person name="Bunk B."/>
            <person name="Jeske O."/>
            <person name="Meyerdierks A."/>
            <person name="Storesund J.E."/>
            <person name="Kallscheuer N."/>
            <person name="Luecker S."/>
            <person name="Lage O.M."/>
            <person name="Pohl T."/>
            <person name="Merkel B.J."/>
            <person name="Hornburger P."/>
            <person name="Mueller R.-W."/>
            <person name="Bruemmer F."/>
            <person name="Labrenz M."/>
            <person name="Spormann A.M."/>
            <person name="Op den Camp H."/>
            <person name="Overmann J."/>
            <person name="Amann R."/>
            <person name="Jetten M.S.M."/>
            <person name="Mascher T."/>
            <person name="Medema M.H."/>
            <person name="Devos D.P."/>
            <person name="Kaster A.-K."/>
            <person name="Ovreas L."/>
            <person name="Rohde M."/>
            <person name="Galperin M.Y."/>
            <person name="Jogler C."/>
        </authorList>
    </citation>
    <scope>NUCLEOTIDE SEQUENCE [LARGE SCALE GENOMIC DNA]</scope>
    <source>
        <strain evidence="9 10">Enr13</strain>
    </source>
</reference>
<dbReference type="Gene3D" id="3.40.630.10">
    <property type="entry name" value="Zn peptidases"/>
    <property type="match status" value="1"/>
</dbReference>
<dbReference type="Gene3D" id="2.40.30.40">
    <property type="entry name" value="Peptidase M42, domain 2"/>
    <property type="match status" value="1"/>
</dbReference>